<protein>
    <submittedName>
        <fullName evidence="1">Uncharacterized protein</fullName>
    </submittedName>
</protein>
<evidence type="ECO:0000313" key="2">
    <source>
        <dbReference type="EMBL" id="GBN92733.1"/>
    </source>
</evidence>
<dbReference type="AlphaFoldDB" id="A0A4Y2SXP3"/>
<organism evidence="1 3">
    <name type="scientific">Araneus ventricosus</name>
    <name type="common">Orbweaver spider</name>
    <name type="synonym">Epeira ventricosa</name>
    <dbReference type="NCBI Taxonomy" id="182803"/>
    <lineage>
        <taxon>Eukaryota</taxon>
        <taxon>Metazoa</taxon>
        <taxon>Ecdysozoa</taxon>
        <taxon>Arthropoda</taxon>
        <taxon>Chelicerata</taxon>
        <taxon>Arachnida</taxon>
        <taxon>Araneae</taxon>
        <taxon>Araneomorphae</taxon>
        <taxon>Entelegynae</taxon>
        <taxon>Araneoidea</taxon>
        <taxon>Araneidae</taxon>
        <taxon>Araneus</taxon>
    </lineage>
</organism>
<keyword evidence="3" id="KW-1185">Reference proteome</keyword>
<evidence type="ECO:0000313" key="3">
    <source>
        <dbReference type="Proteomes" id="UP000499080"/>
    </source>
</evidence>
<name>A0A4Y2SXP3_ARAVE</name>
<accession>A0A4Y2SXP3</accession>
<sequence length="136" mass="14942">MTLFNAQCNSSPSFSISFIALEDCCIAVISSSSDKLSFITSYCETQRNSTSSSVVNYWLCSSTSSPISLLSISSPLILAEDTISLSIGFTGYCLGLLNVTFDNILRPKLLPSRSEDSLGNLFPCIFDHLRQETMWK</sequence>
<reference evidence="1 3" key="1">
    <citation type="journal article" date="2019" name="Sci. Rep.">
        <title>Orb-weaving spider Araneus ventricosus genome elucidates the spidroin gene catalogue.</title>
        <authorList>
            <person name="Kono N."/>
            <person name="Nakamura H."/>
            <person name="Ohtoshi R."/>
            <person name="Moran D.A.P."/>
            <person name="Shinohara A."/>
            <person name="Yoshida Y."/>
            <person name="Fujiwara M."/>
            <person name="Mori M."/>
            <person name="Tomita M."/>
            <person name="Arakawa K."/>
        </authorList>
    </citation>
    <scope>NUCLEOTIDE SEQUENCE [LARGE SCALE GENOMIC DNA]</scope>
</reference>
<dbReference type="EMBL" id="BGPR01024554">
    <property type="protein sequence ID" value="GBN92731.1"/>
    <property type="molecule type" value="Genomic_DNA"/>
</dbReference>
<gene>
    <name evidence="2" type="ORF">AVEN_148462_1</name>
    <name evidence="1" type="ORF">AVEN_237055_1</name>
</gene>
<comment type="caution">
    <text evidence="1">The sequence shown here is derived from an EMBL/GenBank/DDBJ whole genome shotgun (WGS) entry which is preliminary data.</text>
</comment>
<evidence type="ECO:0000313" key="1">
    <source>
        <dbReference type="EMBL" id="GBN92731.1"/>
    </source>
</evidence>
<dbReference type="EMBL" id="BGPR01024555">
    <property type="protein sequence ID" value="GBN92733.1"/>
    <property type="molecule type" value="Genomic_DNA"/>
</dbReference>
<proteinExistence type="predicted"/>
<dbReference type="Proteomes" id="UP000499080">
    <property type="component" value="Unassembled WGS sequence"/>
</dbReference>